<accession>A0ABV0YBZ6</accession>
<dbReference type="EMBL" id="JAHRIP010029002">
    <property type="protein sequence ID" value="MEQ2291342.1"/>
    <property type="molecule type" value="Genomic_DNA"/>
</dbReference>
<evidence type="ECO:0000313" key="2">
    <source>
        <dbReference type="EMBL" id="MEQ2291342.1"/>
    </source>
</evidence>
<evidence type="ECO:0000256" key="1">
    <source>
        <dbReference type="SAM" id="MobiDB-lite"/>
    </source>
</evidence>
<comment type="caution">
    <text evidence="2">The sequence shown here is derived from an EMBL/GenBank/DDBJ whole genome shotgun (WGS) entry which is preliminary data.</text>
</comment>
<feature type="region of interest" description="Disordered" evidence="1">
    <location>
        <begin position="92"/>
        <end position="113"/>
    </location>
</feature>
<name>A0ABV0YBZ6_9TELE</name>
<dbReference type="Proteomes" id="UP001469553">
    <property type="component" value="Unassembled WGS sequence"/>
</dbReference>
<organism evidence="2 3">
    <name type="scientific">Ameca splendens</name>
    <dbReference type="NCBI Taxonomy" id="208324"/>
    <lineage>
        <taxon>Eukaryota</taxon>
        <taxon>Metazoa</taxon>
        <taxon>Chordata</taxon>
        <taxon>Craniata</taxon>
        <taxon>Vertebrata</taxon>
        <taxon>Euteleostomi</taxon>
        <taxon>Actinopterygii</taxon>
        <taxon>Neopterygii</taxon>
        <taxon>Teleostei</taxon>
        <taxon>Neoteleostei</taxon>
        <taxon>Acanthomorphata</taxon>
        <taxon>Ovalentaria</taxon>
        <taxon>Atherinomorphae</taxon>
        <taxon>Cyprinodontiformes</taxon>
        <taxon>Goodeidae</taxon>
        <taxon>Ameca</taxon>
    </lineage>
</organism>
<feature type="region of interest" description="Disordered" evidence="1">
    <location>
        <begin position="36"/>
        <end position="69"/>
    </location>
</feature>
<reference evidence="2 3" key="1">
    <citation type="submission" date="2021-06" db="EMBL/GenBank/DDBJ databases">
        <authorList>
            <person name="Palmer J.M."/>
        </authorList>
    </citation>
    <scope>NUCLEOTIDE SEQUENCE [LARGE SCALE GENOMIC DNA]</scope>
    <source>
        <strain evidence="2 3">AS_MEX2019</strain>
        <tissue evidence="2">Muscle</tissue>
    </source>
</reference>
<gene>
    <name evidence="2" type="ORF">AMECASPLE_012498</name>
</gene>
<evidence type="ECO:0000313" key="3">
    <source>
        <dbReference type="Proteomes" id="UP001469553"/>
    </source>
</evidence>
<proteinExistence type="predicted"/>
<keyword evidence="3" id="KW-1185">Reference proteome</keyword>
<sequence length="128" mass="14287">MEHVLSPPCTHCPRPRFFQPLAPVSRRHHAGYCRRIRQGSENPPDTSFSTTPPPSSRPLRVGRSVGRCQSTPEPRCMVAAWLPLPAPSRSPSCCNMAERRSDSPAHRVRKSAPGAGYWSDARLSFERL</sequence>
<protein>
    <submittedName>
        <fullName evidence="2">Uncharacterized protein</fullName>
    </submittedName>
</protein>